<evidence type="ECO:0000313" key="3">
    <source>
        <dbReference type="EMBL" id="CAK0824153.1"/>
    </source>
</evidence>
<dbReference type="InterPro" id="IPR002123">
    <property type="entry name" value="Plipid/glycerol_acylTrfase"/>
</dbReference>
<evidence type="ECO:0000256" key="1">
    <source>
        <dbReference type="SAM" id="Phobius"/>
    </source>
</evidence>
<feature type="domain" description="Phospholipid/glycerol acyltransferase" evidence="2">
    <location>
        <begin position="53"/>
        <end position="237"/>
    </location>
</feature>
<dbReference type="InterPro" id="IPR052744">
    <property type="entry name" value="GPAT/DAPAT"/>
</dbReference>
<gene>
    <name evidence="3" type="ORF">PCOR1329_LOCUS24636</name>
</gene>
<proteinExistence type="predicted"/>
<sequence length="561" mass="62628">MLAAFLLYCLAHQQKRHVLYHSCRLFFRCTFNNMFFRSVEILGAENLPVHGPVILTGNHNNQFVDGVFLLANSHREISFMIAQKSWDRPFVGFLARVFNCIPVSRPQDVAFAGAGVIIADGSDVLRGQGTCFAAEVKPGDHLEIKGRPYKVQAVTSDSELQGVGKYKVLPKTDQSKMYDAVHKSLKEGKCLGIFPEGGSHDQTDLLPLKAGVARIALEAYTKHNVQVPIVPVGLNYFKGHHFGGRVVMEFGPPIHIPRDIYEQADRDKHGATDALLEMIYTGMRSTIVPTSNYKLLQTIYMVRRLYAEDGGKISTIRAMDLNRRFAVGIARIVDLVSSTDGANDADPDENRTLRRCESMGAVEDITIDPEEAQLYLEIKGDLENYMSDLKALGLRDHQVKQIRWWSPQDLISQLMLLLITLGLGGIPHVLINLPAMAIAGQLAVREQEKALKASTVKVAARDVLMSYKIMYVLMLTIILVLLSLPLYGFLGLKAAEHGVRTYADLFPICRRLLSHIGRGRYARRLESLPGQRSALQRKLFQVVKRLGPRLGDLYFAKIGCC</sequence>
<accession>A0ABN9RZX5</accession>
<organism evidence="3 4">
    <name type="scientific">Prorocentrum cordatum</name>
    <dbReference type="NCBI Taxonomy" id="2364126"/>
    <lineage>
        <taxon>Eukaryota</taxon>
        <taxon>Sar</taxon>
        <taxon>Alveolata</taxon>
        <taxon>Dinophyceae</taxon>
        <taxon>Prorocentrales</taxon>
        <taxon>Prorocentraceae</taxon>
        <taxon>Prorocentrum</taxon>
    </lineage>
</organism>
<feature type="transmembrane region" description="Helical" evidence="1">
    <location>
        <begin position="410"/>
        <end position="431"/>
    </location>
</feature>
<evidence type="ECO:0000313" key="4">
    <source>
        <dbReference type="Proteomes" id="UP001189429"/>
    </source>
</evidence>
<keyword evidence="4" id="KW-1185">Reference proteome</keyword>
<keyword evidence="1" id="KW-1133">Transmembrane helix</keyword>
<keyword evidence="1" id="KW-0812">Transmembrane</keyword>
<reference evidence="3" key="1">
    <citation type="submission" date="2023-10" db="EMBL/GenBank/DDBJ databases">
        <authorList>
            <person name="Chen Y."/>
            <person name="Shah S."/>
            <person name="Dougan E. K."/>
            <person name="Thang M."/>
            <person name="Chan C."/>
        </authorList>
    </citation>
    <scope>NUCLEOTIDE SEQUENCE [LARGE SCALE GENOMIC DNA]</scope>
</reference>
<feature type="transmembrane region" description="Helical" evidence="1">
    <location>
        <begin position="469"/>
        <end position="490"/>
    </location>
</feature>
<dbReference type="SMART" id="SM00563">
    <property type="entry name" value="PlsC"/>
    <property type="match status" value="1"/>
</dbReference>
<dbReference type="PANTHER" id="PTHR31605:SF0">
    <property type="entry name" value="GLYCEROL-3-PHOSPHATE O-ACYLTRANSFERASE 1"/>
    <property type="match status" value="1"/>
</dbReference>
<keyword evidence="1" id="KW-0472">Membrane</keyword>
<dbReference type="PANTHER" id="PTHR31605">
    <property type="entry name" value="GLYCEROL-3-PHOSPHATE O-ACYLTRANSFERASE 1"/>
    <property type="match status" value="1"/>
</dbReference>
<dbReference type="EMBL" id="CAUYUJ010008513">
    <property type="protein sequence ID" value="CAK0824153.1"/>
    <property type="molecule type" value="Genomic_DNA"/>
</dbReference>
<dbReference type="Pfam" id="PF01553">
    <property type="entry name" value="Acyltransferase"/>
    <property type="match status" value="1"/>
</dbReference>
<comment type="caution">
    <text evidence="3">The sequence shown here is derived from an EMBL/GenBank/DDBJ whole genome shotgun (WGS) entry which is preliminary data.</text>
</comment>
<dbReference type="CDD" id="cd07992">
    <property type="entry name" value="LPLAT_AAK14816-like"/>
    <property type="match status" value="1"/>
</dbReference>
<name>A0ABN9RZX5_9DINO</name>
<protein>
    <recommendedName>
        <fullName evidence="2">Phospholipid/glycerol acyltransferase domain-containing protein</fullName>
    </recommendedName>
</protein>
<dbReference type="SUPFAM" id="SSF69593">
    <property type="entry name" value="Glycerol-3-phosphate (1)-acyltransferase"/>
    <property type="match status" value="2"/>
</dbReference>
<dbReference type="Proteomes" id="UP001189429">
    <property type="component" value="Unassembled WGS sequence"/>
</dbReference>
<evidence type="ECO:0000259" key="2">
    <source>
        <dbReference type="SMART" id="SM00563"/>
    </source>
</evidence>